<evidence type="ECO:0000313" key="1">
    <source>
        <dbReference type="EMBL" id="CCE70557.1"/>
    </source>
</evidence>
<dbReference type="EMBL" id="HE613800">
    <property type="protein sequence ID" value="CCE70557.1"/>
    <property type="molecule type" value="Genomic_DNA"/>
</dbReference>
<dbReference type="AlphaFoldDB" id="G8ZKB4"/>
<comment type="miscellaneous">
    <text evidence="1">The sequence shown here is derived from an EMBL/GenBank/DDBJ third party annotation (TPA) entry.</text>
</comment>
<proteinExistence type="predicted"/>
<name>G8ZKB4_PYRAB</name>
<accession>G8ZKB4</accession>
<dbReference type="RefSeq" id="WP_048146873.1">
    <property type="nucleotide sequence ID" value="NC_000868.1"/>
</dbReference>
<sequence>MGDLLLKRLAVVRKRREALLLEEARLARMARQKKIKDVSLLRVIRREKELLLREEARIVRVLKQAGA</sequence>
<protein>
    <submittedName>
        <fullName evidence="1">Uncharacterized protein</fullName>
    </submittedName>
</protein>
<gene>
    <name evidence="1" type="ordered locus">PAB1612.1n</name>
</gene>
<organism evidence="1 2">
    <name type="scientific">Pyrococcus abyssi (strain GE5 / Orsay)</name>
    <dbReference type="NCBI Taxonomy" id="272844"/>
    <lineage>
        <taxon>Archaea</taxon>
        <taxon>Methanobacteriati</taxon>
        <taxon>Methanobacteriota</taxon>
        <taxon>Thermococci</taxon>
        <taxon>Thermococcales</taxon>
        <taxon>Thermococcaceae</taxon>
        <taxon>Pyrococcus</taxon>
    </lineage>
</organism>
<evidence type="ECO:0000313" key="2">
    <source>
        <dbReference type="Proteomes" id="UP000009139"/>
    </source>
</evidence>
<dbReference type="Proteomes" id="UP000009139">
    <property type="component" value="Chromosome"/>
</dbReference>
<reference evidence="1 2" key="1">
    <citation type="journal article" date="2012" name="Curr. Microbiol.">
        <title>Re-annotation of two hyperthermophilic archaea Pyrococcus abyssi GE5 and Pyrococcus furiosus DSM 3638.</title>
        <authorList>
            <person name="Gao J."/>
            <person name="Wang J."/>
        </authorList>
    </citation>
    <scope>GENOME REANNOTATION</scope>
    <source>
        <strain evidence="2">GE5 / Orsay</strain>
    </source>
</reference>